<dbReference type="EMBL" id="CAJOAZ010032576">
    <property type="protein sequence ID" value="CAF4448569.1"/>
    <property type="molecule type" value="Genomic_DNA"/>
</dbReference>
<dbReference type="InterPro" id="IPR023214">
    <property type="entry name" value="HAD_sf"/>
</dbReference>
<dbReference type="SUPFAM" id="SSF56784">
    <property type="entry name" value="HAD-like"/>
    <property type="match status" value="1"/>
</dbReference>
<dbReference type="GO" id="GO:0046872">
    <property type="term" value="F:metal ion binding"/>
    <property type="evidence" value="ECO:0007669"/>
    <property type="project" value="UniProtKB-KW"/>
</dbReference>
<reference evidence="5" key="1">
    <citation type="submission" date="2021-02" db="EMBL/GenBank/DDBJ databases">
        <authorList>
            <person name="Nowell W R."/>
        </authorList>
    </citation>
    <scope>NUCLEOTIDE SEQUENCE</scope>
</reference>
<dbReference type="Gene3D" id="3.40.50.1000">
    <property type="entry name" value="HAD superfamily/HAD-like"/>
    <property type="match status" value="1"/>
</dbReference>
<feature type="non-terminal residue" evidence="5">
    <location>
        <position position="1"/>
    </location>
</feature>
<dbReference type="GO" id="GO:0008253">
    <property type="term" value="F:5'-nucleotidase activity"/>
    <property type="evidence" value="ECO:0007669"/>
    <property type="project" value="TreeGrafter"/>
</dbReference>
<evidence type="ECO:0000313" key="5">
    <source>
        <dbReference type="EMBL" id="CAF4448569.1"/>
    </source>
</evidence>
<dbReference type="AlphaFoldDB" id="A0A820S7A4"/>
<dbReference type="PANTHER" id="PTHR12103:SF12">
    <property type="entry name" value="FI20020P1"/>
    <property type="match status" value="1"/>
</dbReference>
<feature type="non-terminal residue" evidence="5">
    <location>
        <position position="62"/>
    </location>
</feature>
<evidence type="ECO:0000256" key="4">
    <source>
        <dbReference type="ARBA" id="ARBA00022842"/>
    </source>
</evidence>
<gene>
    <name evidence="5" type="ORF">OXD698_LOCUS54256</name>
</gene>
<organism evidence="5 6">
    <name type="scientific">Adineta steineri</name>
    <dbReference type="NCBI Taxonomy" id="433720"/>
    <lineage>
        <taxon>Eukaryota</taxon>
        <taxon>Metazoa</taxon>
        <taxon>Spiralia</taxon>
        <taxon>Gnathifera</taxon>
        <taxon>Rotifera</taxon>
        <taxon>Eurotatoria</taxon>
        <taxon>Bdelloidea</taxon>
        <taxon>Adinetida</taxon>
        <taxon>Adinetidae</taxon>
        <taxon>Adineta</taxon>
    </lineage>
</organism>
<sequence length="62" mass="7302">NDVLYIGDHIYGDLADLFLKYGWRTGAILEEVEDEINIMNSDAFQKTIRWLTVLQWLTDQLQ</sequence>
<accession>A0A820S7A4</accession>
<keyword evidence="3" id="KW-0378">Hydrolase</keyword>
<proteinExistence type="inferred from homology"/>
<dbReference type="PANTHER" id="PTHR12103">
    <property type="entry name" value="5'-NUCLEOTIDASE DOMAIN-CONTAINING"/>
    <property type="match status" value="1"/>
</dbReference>
<name>A0A820S7A4_9BILA</name>
<dbReference type="Pfam" id="PF05761">
    <property type="entry name" value="5_nucleotid"/>
    <property type="match status" value="1"/>
</dbReference>
<keyword evidence="4" id="KW-0460">Magnesium</keyword>
<protein>
    <submittedName>
        <fullName evidence="5">Uncharacterized protein</fullName>
    </submittedName>
</protein>
<evidence type="ECO:0000256" key="3">
    <source>
        <dbReference type="ARBA" id="ARBA00022801"/>
    </source>
</evidence>
<evidence type="ECO:0000313" key="6">
    <source>
        <dbReference type="Proteomes" id="UP000663844"/>
    </source>
</evidence>
<dbReference type="Proteomes" id="UP000663844">
    <property type="component" value="Unassembled WGS sequence"/>
</dbReference>
<keyword evidence="2" id="KW-0479">Metal-binding</keyword>
<dbReference type="InterPro" id="IPR036412">
    <property type="entry name" value="HAD-like_sf"/>
</dbReference>
<dbReference type="InterPro" id="IPR008380">
    <property type="entry name" value="HAD-SF_hydro_IG_5-nucl"/>
</dbReference>
<comment type="similarity">
    <text evidence="1">Belongs to the 5'(3')-deoxyribonucleotidase family.</text>
</comment>
<evidence type="ECO:0000256" key="1">
    <source>
        <dbReference type="ARBA" id="ARBA00009589"/>
    </source>
</evidence>
<comment type="caution">
    <text evidence="5">The sequence shown here is derived from an EMBL/GenBank/DDBJ whole genome shotgun (WGS) entry which is preliminary data.</text>
</comment>
<evidence type="ECO:0000256" key="2">
    <source>
        <dbReference type="ARBA" id="ARBA00022723"/>
    </source>
</evidence>